<keyword evidence="3" id="KW-1185">Reference proteome</keyword>
<gene>
    <name evidence="2" type="ORF">KP005_14280</name>
</gene>
<dbReference type="InterPro" id="IPR010177">
    <property type="entry name" value="Paired_CXXCH_1"/>
</dbReference>
<feature type="domain" description="Doubled CXXCH motif" evidence="1">
    <location>
        <begin position="120"/>
        <end position="159"/>
    </location>
</feature>
<sequence length="191" mass="21081">MARALGTKFVMITCVIGVLHGCDPITVHKISTTILDGAPSMPPADQYCQELTKKDAPGEHSAVQSTAGGIKKDMVSIHPPYKEARCYDCHDGSTDKGLIEPPDRLCFVCHPDIKKKYFVHGPVATGACLQCHDPHSSREQALLKVEKKKLCFVCHKEKRIAEAMHQKVVDNGMACTDCHDPHDGDVKYFLR</sequence>
<dbReference type="Proteomes" id="UP000683493">
    <property type="component" value="Chromosome"/>
</dbReference>
<evidence type="ECO:0000259" key="1">
    <source>
        <dbReference type="Pfam" id="PF09699"/>
    </source>
</evidence>
<reference evidence="2 3" key="1">
    <citation type="submission" date="2021-06" db="EMBL/GenBank/DDBJ databases">
        <title>Gemonas diversity in paddy soil.</title>
        <authorList>
            <person name="Liu G."/>
        </authorList>
    </citation>
    <scope>NUCLEOTIDE SEQUENCE [LARGE SCALE GENOMIC DNA]</scope>
    <source>
        <strain evidence="2 3">RG29</strain>
    </source>
</reference>
<dbReference type="NCBIfam" id="TIGR01905">
    <property type="entry name" value="paired_CXXCH_1"/>
    <property type="match status" value="1"/>
</dbReference>
<organism evidence="2 3">
    <name type="scientific">Geomonas diazotrophica</name>
    <dbReference type="NCBI Taxonomy" id="2843197"/>
    <lineage>
        <taxon>Bacteria</taxon>
        <taxon>Pseudomonadati</taxon>
        <taxon>Thermodesulfobacteriota</taxon>
        <taxon>Desulfuromonadia</taxon>
        <taxon>Geobacterales</taxon>
        <taxon>Geobacteraceae</taxon>
        <taxon>Geomonas</taxon>
    </lineage>
</organism>
<dbReference type="EMBL" id="CP076724">
    <property type="protein sequence ID" value="QWV96533.1"/>
    <property type="molecule type" value="Genomic_DNA"/>
</dbReference>
<protein>
    <submittedName>
        <fullName evidence="2">Cytochrome c3 family protein</fullName>
    </submittedName>
</protein>
<evidence type="ECO:0000313" key="2">
    <source>
        <dbReference type="EMBL" id="QWV96533.1"/>
    </source>
</evidence>
<proteinExistence type="predicted"/>
<feature type="domain" description="Doubled CXXCH motif" evidence="1">
    <location>
        <begin position="78"/>
        <end position="114"/>
    </location>
</feature>
<dbReference type="Pfam" id="PF09699">
    <property type="entry name" value="Paired_CXXCH_1"/>
    <property type="match status" value="2"/>
</dbReference>
<name>A0ABX8JDP9_9BACT</name>
<accession>A0ABX8JDP9</accession>
<evidence type="ECO:0000313" key="3">
    <source>
        <dbReference type="Proteomes" id="UP000683493"/>
    </source>
</evidence>